<organism evidence="4 5">
    <name type="scientific">Canna indica</name>
    <name type="common">Indian-shot</name>
    <dbReference type="NCBI Taxonomy" id="4628"/>
    <lineage>
        <taxon>Eukaryota</taxon>
        <taxon>Viridiplantae</taxon>
        <taxon>Streptophyta</taxon>
        <taxon>Embryophyta</taxon>
        <taxon>Tracheophyta</taxon>
        <taxon>Spermatophyta</taxon>
        <taxon>Magnoliopsida</taxon>
        <taxon>Liliopsida</taxon>
        <taxon>Zingiberales</taxon>
        <taxon>Cannaceae</taxon>
        <taxon>Canna</taxon>
    </lineage>
</organism>
<dbReference type="InterPro" id="IPR013830">
    <property type="entry name" value="SGNH_hydro"/>
</dbReference>
<dbReference type="PANTHER" id="PTHR14209">
    <property type="entry name" value="ISOAMYL ACETATE-HYDROLYZING ESTERASE 1"/>
    <property type="match status" value="1"/>
</dbReference>
<dbReference type="SUPFAM" id="SSF52266">
    <property type="entry name" value="SGNH hydrolase"/>
    <property type="match status" value="1"/>
</dbReference>
<dbReference type="InterPro" id="IPR045136">
    <property type="entry name" value="Iah1-like"/>
</dbReference>
<dbReference type="InterPro" id="IPR036514">
    <property type="entry name" value="SGNH_hydro_sf"/>
</dbReference>
<dbReference type="AlphaFoldDB" id="A0AAQ3L1Q6"/>
<evidence type="ECO:0000256" key="1">
    <source>
        <dbReference type="ARBA" id="ARBA00008668"/>
    </source>
</evidence>
<sequence>MVGPARPVFVLFGSSIVQFSFGNGGWGAILANIYSRKADILVRGYAGWNSRCAVQVLNQVFPLDSALQPSLVIVYFGGNDAVGYVNDKDGSIGPHPSGLGPHVPLDEYIENMRTIATHLKKLPKEPHIIFLTCPPVDEKMLQLRRGDTCQMVRTNERCEQYAKACVDLCMDMNVKVVNLYNAITQQKDWSTTCFTDDGIHLTHEGSKIVVKEILKVIREADWEPSLHWRSLPTEFGQDLPYYSVAADERSTINPSDHTTHWEIQPDEI</sequence>
<dbReference type="GO" id="GO:0016787">
    <property type="term" value="F:hydrolase activity"/>
    <property type="evidence" value="ECO:0007669"/>
    <property type="project" value="UniProtKB-KW"/>
</dbReference>
<keyword evidence="2" id="KW-0378">Hydrolase</keyword>
<evidence type="ECO:0000259" key="3">
    <source>
        <dbReference type="Pfam" id="PF13472"/>
    </source>
</evidence>
<dbReference type="FunFam" id="3.40.50.1110:FF:000002">
    <property type="entry name" value="isoamyl acetate-hydrolyzing esterase 1 homolog"/>
    <property type="match status" value="1"/>
</dbReference>
<dbReference type="PANTHER" id="PTHR14209:SF9">
    <property type="entry name" value="GDSL ESTERASE_LIPASE CPRD49"/>
    <property type="match status" value="1"/>
</dbReference>
<proteinExistence type="inferred from homology"/>
<feature type="domain" description="SGNH hydrolase-type esterase" evidence="3">
    <location>
        <begin position="11"/>
        <end position="207"/>
    </location>
</feature>
<comment type="similarity">
    <text evidence="1">Belongs to the 'GDSL' lipolytic enzyme family.</text>
</comment>
<keyword evidence="5" id="KW-1185">Reference proteome</keyword>
<dbReference type="CDD" id="cd01838">
    <property type="entry name" value="Isoamyl_acetate_hydrolase_like"/>
    <property type="match status" value="1"/>
</dbReference>
<name>A0AAQ3L1Q6_9LILI</name>
<gene>
    <name evidence="4" type="ORF">Cni_G27406</name>
</gene>
<dbReference type="Gene3D" id="3.40.50.1110">
    <property type="entry name" value="SGNH hydrolase"/>
    <property type="match status" value="1"/>
</dbReference>
<dbReference type="Proteomes" id="UP001327560">
    <property type="component" value="Chromosome 9"/>
</dbReference>
<accession>A0AAQ3L1Q6</accession>
<dbReference type="EMBL" id="CP136898">
    <property type="protein sequence ID" value="WOL18609.1"/>
    <property type="molecule type" value="Genomic_DNA"/>
</dbReference>
<evidence type="ECO:0000313" key="5">
    <source>
        <dbReference type="Proteomes" id="UP001327560"/>
    </source>
</evidence>
<dbReference type="Pfam" id="PF13472">
    <property type="entry name" value="Lipase_GDSL_2"/>
    <property type="match status" value="1"/>
</dbReference>
<evidence type="ECO:0000256" key="2">
    <source>
        <dbReference type="ARBA" id="ARBA00022801"/>
    </source>
</evidence>
<evidence type="ECO:0000313" key="4">
    <source>
        <dbReference type="EMBL" id="WOL18609.1"/>
    </source>
</evidence>
<protein>
    <submittedName>
        <fullName evidence="4">GDSL esterase/lipase CPRD49</fullName>
    </submittedName>
</protein>
<reference evidence="4 5" key="1">
    <citation type="submission" date="2023-10" db="EMBL/GenBank/DDBJ databases">
        <title>Chromosome-scale genome assembly provides insights into flower coloration mechanisms of Canna indica.</title>
        <authorList>
            <person name="Li C."/>
        </authorList>
    </citation>
    <scope>NUCLEOTIDE SEQUENCE [LARGE SCALE GENOMIC DNA]</scope>
    <source>
        <tissue evidence="4">Flower</tissue>
    </source>
</reference>